<feature type="transmembrane region" description="Helical" evidence="7">
    <location>
        <begin position="363"/>
        <end position="389"/>
    </location>
</feature>
<reference evidence="8" key="1">
    <citation type="submission" date="2012-02" db="EMBL/GenBank/DDBJ databases">
        <title>The complete genome of Frateuria aurantia DSM 6220.</title>
        <authorList>
            <consortium name="US DOE Joint Genome Institute (JGI-PGF)"/>
            <person name="Lucas S."/>
            <person name="Copeland A."/>
            <person name="Lapidus A."/>
            <person name="Glavina del Rio T."/>
            <person name="Dalin E."/>
            <person name="Tice H."/>
            <person name="Bruce D."/>
            <person name="Goodwin L."/>
            <person name="Pitluck S."/>
            <person name="Peters L."/>
            <person name="Ovchinnikova G."/>
            <person name="Teshima H."/>
            <person name="Kyrpides N."/>
            <person name="Mavromatis K."/>
            <person name="Ivanova N."/>
            <person name="Brettin T."/>
            <person name="Detter J.C."/>
            <person name="Han C."/>
            <person name="Larimer F."/>
            <person name="Land M."/>
            <person name="Hauser L."/>
            <person name="Markowitz V."/>
            <person name="Cheng J.-F."/>
            <person name="Hugenholtz P."/>
            <person name="Woyke T."/>
            <person name="Wu D."/>
            <person name="Brambilla E."/>
            <person name="Klenk H.-P."/>
            <person name="Eisen J.A."/>
        </authorList>
    </citation>
    <scope>NUCLEOTIDE SEQUENCE</scope>
    <source>
        <strain evidence="8">DSM 6220</strain>
    </source>
</reference>
<dbReference type="PANTHER" id="PTHR43549:SF3">
    <property type="entry name" value="MULTIDRUG RESISTANCE PROTEIN YPNP-RELATED"/>
    <property type="match status" value="1"/>
</dbReference>
<keyword evidence="4 7" id="KW-0812">Transmembrane</keyword>
<feature type="transmembrane region" description="Helical" evidence="7">
    <location>
        <begin position="97"/>
        <end position="120"/>
    </location>
</feature>
<proteinExistence type="predicted"/>
<evidence type="ECO:0000256" key="3">
    <source>
        <dbReference type="ARBA" id="ARBA00022475"/>
    </source>
</evidence>
<feature type="transmembrane region" description="Helical" evidence="7">
    <location>
        <begin position="171"/>
        <end position="192"/>
    </location>
</feature>
<feature type="transmembrane region" description="Helical" evidence="7">
    <location>
        <begin position="291"/>
        <end position="310"/>
    </location>
</feature>
<feature type="transmembrane region" description="Helical" evidence="7">
    <location>
        <begin position="198"/>
        <end position="223"/>
    </location>
</feature>
<name>H8L286_FRAAD</name>
<dbReference type="AlphaFoldDB" id="H8L286"/>
<dbReference type="InterPro" id="IPR048279">
    <property type="entry name" value="MdtK-like"/>
</dbReference>
<dbReference type="Proteomes" id="UP000005234">
    <property type="component" value="Chromosome"/>
</dbReference>
<dbReference type="InterPro" id="IPR002528">
    <property type="entry name" value="MATE_fam"/>
</dbReference>
<comment type="subcellular location">
    <subcellularLocation>
        <location evidence="1">Cell inner membrane</location>
        <topology evidence="1">Multi-pass membrane protein</topology>
    </subcellularLocation>
</comment>
<feature type="transmembrane region" description="Helical" evidence="7">
    <location>
        <begin position="140"/>
        <end position="159"/>
    </location>
</feature>
<dbReference type="HOGENOM" id="CLU_012893_5_0_6"/>
<dbReference type="PANTHER" id="PTHR43549">
    <property type="entry name" value="MULTIDRUG RESISTANCE PROTEIN YPNP-RELATED"/>
    <property type="match status" value="1"/>
</dbReference>
<dbReference type="GO" id="GO:0042910">
    <property type="term" value="F:xenobiotic transmembrane transporter activity"/>
    <property type="evidence" value="ECO:0007669"/>
    <property type="project" value="InterPro"/>
</dbReference>
<dbReference type="STRING" id="767434.Fraau_3271"/>
<evidence type="ECO:0000256" key="1">
    <source>
        <dbReference type="ARBA" id="ARBA00004429"/>
    </source>
</evidence>
<keyword evidence="2" id="KW-0813">Transport</keyword>
<dbReference type="InterPro" id="IPR052031">
    <property type="entry name" value="Membrane_Transporter-Flippase"/>
</dbReference>
<protein>
    <submittedName>
        <fullName evidence="8">Putative efflux protein, MATE family</fullName>
    </submittedName>
</protein>
<evidence type="ECO:0000256" key="4">
    <source>
        <dbReference type="ARBA" id="ARBA00022692"/>
    </source>
</evidence>
<feature type="transmembrane region" description="Helical" evidence="7">
    <location>
        <begin position="244"/>
        <end position="271"/>
    </location>
</feature>
<dbReference type="KEGG" id="fau:Fraau_3271"/>
<evidence type="ECO:0000313" key="8">
    <source>
        <dbReference type="EMBL" id="AFC87594.1"/>
    </source>
</evidence>
<keyword evidence="6 7" id="KW-0472">Membrane</keyword>
<dbReference type="RefSeq" id="WP_014404596.1">
    <property type="nucleotide sequence ID" value="NC_017033.1"/>
</dbReference>
<feature type="transmembrane region" description="Helical" evidence="7">
    <location>
        <begin position="426"/>
        <end position="446"/>
    </location>
</feature>
<evidence type="ECO:0000256" key="2">
    <source>
        <dbReference type="ARBA" id="ARBA00022448"/>
    </source>
</evidence>
<dbReference type="PIRSF" id="PIRSF006603">
    <property type="entry name" value="DinF"/>
    <property type="match status" value="1"/>
</dbReference>
<feature type="transmembrane region" description="Helical" evidence="7">
    <location>
        <begin position="396"/>
        <end position="414"/>
    </location>
</feature>
<keyword evidence="5 7" id="KW-1133">Transmembrane helix</keyword>
<dbReference type="Pfam" id="PF01554">
    <property type="entry name" value="MatE"/>
    <property type="match status" value="2"/>
</dbReference>
<organism evidence="8 9">
    <name type="scientific">Frateuria aurantia (strain ATCC 33424 / DSM 6220 / KCTC 2777 / LMG 1558 / NBRC 3245 / NCIMB 13370)</name>
    <name type="common">Acetobacter aurantius</name>
    <dbReference type="NCBI Taxonomy" id="767434"/>
    <lineage>
        <taxon>Bacteria</taxon>
        <taxon>Pseudomonadati</taxon>
        <taxon>Pseudomonadota</taxon>
        <taxon>Gammaproteobacteria</taxon>
        <taxon>Lysobacterales</taxon>
        <taxon>Rhodanobacteraceae</taxon>
        <taxon>Frateuria</taxon>
    </lineage>
</organism>
<dbReference type="EMBL" id="CP003350">
    <property type="protein sequence ID" value="AFC87594.1"/>
    <property type="molecule type" value="Genomic_DNA"/>
</dbReference>
<evidence type="ECO:0000256" key="5">
    <source>
        <dbReference type="ARBA" id="ARBA00022989"/>
    </source>
</evidence>
<evidence type="ECO:0000256" key="6">
    <source>
        <dbReference type="ARBA" id="ARBA00023136"/>
    </source>
</evidence>
<keyword evidence="3" id="KW-1003">Cell membrane</keyword>
<dbReference type="eggNOG" id="COG0534">
    <property type="taxonomic scope" value="Bacteria"/>
</dbReference>
<gene>
    <name evidence="8" type="ordered locus">Fraau_3271</name>
</gene>
<dbReference type="NCBIfam" id="TIGR00797">
    <property type="entry name" value="matE"/>
    <property type="match status" value="1"/>
</dbReference>
<dbReference type="OrthoDB" id="9806302at2"/>
<feature type="transmembrane region" description="Helical" evidence="7">
    <location>
        <begin position="330"/>
        <end position="351"/>
    </location>
</feature>
<evidence type="ECO:0000313" key="9">
    <source>
        <dbReference type="Proteomes" id="UP000005234"/>
    </source>
</evidence>
<keyword evidence="9" id="KW-1185">Reference proteome</keyword>
<dbReference type="CDD" id="cd13138">
    <property type="entry name" value="MATE_yoeA_like"/>
    <property type="match status" value="1"/>
</dbReference>
<dbReference type="GO" id="GO:0015297">
    <property type="term" value="F:antiporter activity"/>
    <property type="evidence" value="ECO:0007669"/>
    <property type="project" value="InterPro"/>
</dbReference>
<sequence length="481" mass="51392">MASRPSAPPSLTEGPIGRRLLMFSLPILASNILQSLNGSINAFWIGHYFGEAALLATGNVTLILFLALSAVFGIGMACTILVGQAMGARDMAAAQRVAGTGAVFFLAVASLFAVIGDLGVDAILRMLETPATSLPYAHDYLKVIFIAMPAMFFFTFLMMALRGAGDAKTPFLFMLLSVMLDIVLNPLLMFGWGPIPALGITGSATATLIGQSFSVLALLATLYHRRHPLCLRGPALAYLVPDPVIVKALVGKGLPMGLQMIGISSSAIFMMRLVNTYGTDTGAAYNAAVQLWTYVQMPAMAIGAAVSAMAAQNVGAGQWHRITQIARSGLLINLLLTGTLVIVIYLAGAWAMRLFLPAGSPAIAAALHLNAIVLWTFVLFGLTFILFGIVRSTGAVWPPLIILVIAMWLVRPPFAILLRPYWGVDAVWWSFPVGSVVAVGLAWAYYRWGHWRAAHMLPPSRLSSPLGERHLDGDKNGKTAS</sequence>
<evidence type="ECO:0000256" key="7">
    <source>
        <dbReference type="SAM" id="Phobius"/>
    </source>
</evidence>
<feature type="transmembrane region" description="Helical" evidence="7">
    <location>
        <begin position="20"/>
        <end position="40"/>
    </location>
</feature>
<accession>H8L286</accession>
<feature type="transmembrane region" description="Helical" evidence="7">
    <location>
        <begin position="60"/>
        <end position="85"/>
    </location>
</feature>
<dbReference type="GO" id="GO:0005886">
    <property type="term" value="C:plasma membrane"/>
    <property type="evidence" value="ECO:0007669"/>
    <property type="project" value="UniProtKB-SubCell"/>
</dbReference>